<reference evidence="4 5" key="1">
    <citation type="submission" date="2024-07" db="EMBL/GenBank/DDBJ databases">
        <title>Section-level genome sequencing and comparative genomics of Aspergillus sections Usti and Cavernicolus.</title>
        <authorList>
            <consortium name="Lawrence Berkeley National Laboratory"/>
            <person name="Nybo J.L."/>
            <person name="Vesth T.C."/>
            <person name="Theobald S."/>
            <person name="Frisvad J.C."/>
            <person name="Larsen T.O."/>
            <person name="Kjaerboelling I."/>
            <person name="Rothschild-Mancinelli K."/>
            <person name="Lyhne E.K."/>
            <person name="Kogle M.E."/>
            <person name="Barry K."/>
            <person name="Clum A."/>
            <person name="Na H."/>
            <person name="Ledsgaard L."/>
            <person name="Lin J."/>
            <person name="Lipzen A."/>
            <person name="Kuo A."/>
            <person name="Riley R."/>
            <person name="Mondo S."/>
            <person name="LaButti K."/>
            <person name="Haridas S."/>
            <person name="Pangalinan J."/>
            <person name="Salamov A.A."/>
            <person name="Simmons B.A."/>
            <person name="Magnuson J.K."/>
            <person name="Chen J."/>
            <person name="Drula E."/>
            <person name="Henrissat B."/>
            <person name="Wiebenga A."/>
            <person name="Lubbers R.J."/>
            <person name="Gomes A.C."/>
            <person name="Makela M.R."/>
            <person name="Stajich J."/>
            <person name="Grigoriev I.V."/>
            <person name="Mortensen U.H."/>
            <person name="De vries R.P."/>
            <person name="Baker S.E."/>
            <person name="Andersen M.R."/>
        </authorList>
    </citation>
    <scope>NUCLEOTIDE SEQUENCE [LARGE SCALE GENOMIC DNA]</scope>
    <source>
        <strain evidence="4 5">CBS 600.67</strain>
    </source>
</reference>
<feature type="region of interest" description="Disordered" evidence="2">
    <location>
        <begin position="235"/>
        <end position="267"/>
    </location>
</feature>
<protein>
    <recommendedName>
        <fullName evidence="3">Nucleoprotein TPR/MPL1 domain-containing protein</fullName>
    </recommendedName>
</protein>
<dbReference type="Pfam" id="PF25481">
    <property type="entry name" value="Nucleoprot-TPR"/>
    <property type="match status" value="1"/>
</dbReference>
<dbReference type="InterPro" id="IPR057577">
    <property type="entry name" value="Nucleoprot-TPR/MLP1_dom"/>
</dbReference>
<gene>
    <name evidence="4" type="ORF">BDW59DRAFT_17296</name>
</gene>
<evidence type="ECO:0000256" key="1">
    <source>
        <dbReference type="SAM" id="Coils"/>
    </source>
</evidence>
<dbReference type="PANTHER" id="PTHR18898:SF2">
    <property type="entry name" value="NUCLEOPROTEIN TPR"/>
    <property type="match status" value="1"/>
</dbReference>
<name>A0ABR4HJI7_9EURO</name>
<organism evidence="4 5">
    <name type="scientific">Aspergillus cavernicola</name>
    <dbReference type="NCBI Taxonomy" id="176166"/>
    <lineage>
        <taxon>Eukaryota</taxon>
        <taxon>Fungi</taxon>
        <taxon>Dikarya</taxon>
        <taxon>Ascomycota</taxon>
        <taxon>Pezizomycotina</taxon>
        <taxon>Eurotiomycetes</taxon>
        <taxon>Eurotiomycetidae</taxon>
        <taxon>Eurotiales</taxon>
        <taxon>Aspergillaceae</taxon>
        <taxon>Aspergillus</taxon>
        <taxon>Aspergillus subgen. Nidulantes</taxon>
    </lineage>
</organism>
<comment type="caution">
    <text evidence="4">The sequence shown here is derived from an EMBL/GenBank/DDBJ whole genome shotgun (WGS) entry which is preliminary data.</text>
</comment>
<dbReference type="PANTHER" id="PTHR18898">
    <property type="entry name" value="NUCLEOPROTEIN TPR-RELATED"/>
    <property type="match status" value="1"/>
</dbReference>
<sequence length="267" mass="29926">MAAVTIELPFLSSHYAIAESTLSTLTEAPTVELVNQLLEAITKKAREFDELKSDKLRLEVELENAVRSNESKIKVLKSTIEKGHTEVEETRKKLHESENIRSSLESEIASLKSSSTSNESEVSSLNSRIASLEASNRDTLALLESKSGAHDKLAEELSTQHKKTIELRRQLSTVEQNLQAANSASASTRFREQSLEQDLELTKKNNEWFETELKTKSAEHLKFRKEKSARIAELQRENEEAIATTESLRRTQGGGHQSGRVIQDRPG</sequence>
<feature type="coiled-coil region" evidence="1">
    <location>
        <begin position="34"/>
        <end position="114"/>
    </location>
</feature>
<proteinExistence type="predicted"/>
<dbReference type="Gene3D" id="1.20.5.340">
    <property type="match status" value="1"/>
</dbReference>
<accession>A0ABR4HJI7</accession>
<keyword evidence="1" id="KW-0175">Coiled coil</keyword>
<evidence type="ECO:0000313" key="5">
    <source>
        <dbReference type="Proteomes" id="UP001610335"/>
    </source>
</evidence>
<evidence type="ECO:0000259" key="3">
    <source>
        <dbReference type="Pfam" id="PF25481"/>
    </source>
</evidence>
<dbReference type="Proteomes" id="UP001610335">
    <property type="component" value="Unassembled WGS sequence"/>
</dbReference>
<feature type="domain" description="Nucleoprotein TPR/MPL1" evidence="3">
    <location>
        <begin position="183"/>
        <end position="251"/>
    </location>
</feature>
<keyword evidence="5" id="KW-1185">Reference proteome</keyword>
<evidence type="ECO:0000313" key="4">
    <source>
        <dbReference type="EMBL" id="KAL2814888.1"/>
    </source>
</evidence>
<dbReference type="EMBL" id="JBFXLS010000118">
    <property type="protein sequence ID" value="KAL2814888.1"/>
    <property type="molecule type" value="Genomic_DNA"/>
</dbReference>
<evidence type="ECO:0000256" key="2">
    <source>
        <dbReference type="SAM" id="MobiDB-lite"/>
    </source>
</evidence>